<sequence>MKWNLVCIGALLMGLPSCTEEKEEVSAQDTIPSRPAPPSRSSSLKPTRPVELRSPATRPSINPAPEQTPLTQEELDAQKLEREAQQVEREARRNEQREQRAAQMTEQITSRLKSQDADGDGLLSMEEVSDRMKSRFGDADANGDGYLDASEQDAVVQEFSKRMSESNRGRGGRGFEAGSADGRRGGRGGGGDGGRRSSRGN</sequence>
<name>A0ABW2LB90_9BACT</name>
<dbReference type="RefSeq" id="WP_379715191.1">
    <property type="nucleotide sequence ID" value="NZ_JBHTBS010000012.1"/>
</dbReference>
<accession>A0ABW2LB90</accession>
<dbReference type="EMBL" id="JBHTBS010000012">
    <property type="protein sequence ID" value="MFC7339069.1"/>
    <property type="molecule type" value="Genomic_DNA"/>
</dbReference>
<feature type="compositionally biased region" description="Basic and acidic residues" evidence="1">
    <location>
        <begin position="76"/>
        <end position="100"/>
    </location>
</feature>
<feature type="compositionally biased region" description="Basic and acidic residues" evidence="1">
    <location>
        <begin position="159"/>
        <end position="168"/>
    </location>
</feature>
<gene>
    <name evidence="3" type="ORF">ACFQY0_17885</name>
</gene>
<feature type="compositionally biased region" description="Basic and acidic residues" evidence="1">
    <location>
        <begin position="128"/>
        <end position="138"/>
    </location>
</feature>
<dbReference type="Gene3D" id="1.10.238.10">
    <property type="entry name" value="EF-hand"/>
    <property type="match status" value="1"/>
</dbReference>
<proteinExistence type="predicted"/>
<organism evidence="3 4">
    <name type="scientific">Haloferula chungangensis</name>
    <dbReference type="NCBI Taxonomy" id="1048331"/>
    <lineage>
        <taxon>Bacteria</taxon>
        <taxon>Pseudomonadati</taxon>
        <taxon>Verrucomicrobiota</taxon>
        <taxon>Verrucomicrobiia</taxon>
        <taxon>Verrucomicrobiales</taxon>
        <taxon>Verrucomicrobiaceae</taxon>
        <taxon>Haloferula</taxon>
    </lineage>
</organism>
<evidence type="ECO:0000313" key="4">
    <source>
        <dbReference type="Proteomes" id="UP001596472"/>
    </source>
</evidence>
<feature type="region of interest" description="Disordered" evidence="1">
    <location>
        <begin position="20"/>
        <end position="201"/>
    </location>
</feature>
<evidence type="ECO:0000256" key="1">
    <source>
        <dbReference type="SAM" id="MobiDB-lite"/>
    </source>
</evidence>
<dbReference type="InterPro" id="IPR002048">
    <property type="entry name" value="EF_hand_dom"/>
</dbReference>
<dbReference type="InterPro" id="IPR011992">
    <property type="entry name" value="EF-hand-dom_pair"/>
</dbReference>
<evidence type="ECO:0000259" key="2">
    <source>
        <dbReference type="PROSITE" id="PS50222"/>
    </source>
</evidence>
<feature type="domain" description="EF-hand" evidence="2">
    <location>
        <begin position="103"/>
        <end position="138"/>
    </location>
</feature>
<keyword evidence="4" id="KW-1185">Reference proteome</keyword>
<comment type="caution">
    <text evidence="3">The sequence shown here is derived from an EMBL/GenBank/DDBJ whole genome shotgun (WGS) entry which is preliminary data.</text>
</comment>
<dbReference type="Pfam" id="PF13202">
    <property type="entry name" value="EF-hand_5"/>
    <property type="match status" value="1"/>
</dbReference>
<dbReference type="InterPro" id="IPR018247">
    <property type="entry name" value="EF_Hand_1_Ca_BS"/>
</dbReference>
<reference evidence="4" key="1">
    <citation type="journal article" date="2019" name="Int. J. Syst. Evol. Microbiol.">
        <title>The Global Catalogue of Microorganisms (GCM) 10K type strain sequencing project: providing services to taxonomists for standard genome sequencing and annotation.</title>
        <authorList>
            <consortium name="The Broad Institute Genomics Platform"/>
            <consortium name="The Broad Institute Genome Sequencing Center for Infectious Disease"/>
            <person name="Wu L."/>
            <person name="Ma J."/>
        </authorList>
    </citation>
    <scope>NUCLEOTIDE SEQUENCE [LARGE SCALE GENOMIC DNA]</scope>
    <source>
        <strain evidence="4">CGMCC 4.1467</strain>
    </source>
</reference>
<dbReference type="PROSITE" id="PS00018">
    <property type="entry name" value="EF_HAND_1"/>
    <property type="match status" value="1"/>
</dbReference>
<evidence type="ECO:0000313" key="3">
    <source>
        <dbReference type="EMBL" id="MFC7339069.1"/>
    </source>
</evidence>
<protein>
    <recommendedName>
        <fullName evidence="2">EF-hand domain-containing protein</fullName>
    </recommendedName>
</protein>
<dbReference type="Proteomes" id="UP001596472">
    <property type="component" value="Unassembled WGS sequence"/>
</dbReference>
<dbReference type="SUPFAM" id="SSF47473">
    <property type="entry name" value="EF-hand"/>
    <property type="match status" value="1"/>
</dbReference>
<dbReference type="PROSITE" id="PS50222">
    <property type="entry name" value="EF_HAND_2"/>
    <property type="match status" value="1"/>
</dbReference>